<organism evidence="1 2">
    <name type="scientific">Natrarchaeobius chitinivorans</name>
    <dbReference type="NCBI Taxonomy" id="1679083"/>
    <lineage>
        <taxon>Archaea</taxon>
        <taxon>Methanobacteriati</taxon>
        <taxon>Methanobacteriota</taxon>
        <taxon>Stenosarchaea group</taxon>
        <taxon>Halobacteria</taxon>
        <taxon>Halobacteriales</taxon>
        <taxon>Natrialbaceae</taxon>
        <taxon>Natrarchaeobius</taxon>
    </lineage>
</organism>
<reference evidence="1 2" key="1">
    <citation type="submission" date="2018-10" db="EMBL/GenBank/DDBJ databases">
        <title>Natrarchaeobius chitinivorans gen. nov., sp. nov., and Natrarchaeobius haloalkaliphilus sp. nov., alkaliphilic, chitin-utilizing haloarchaea from hypersaline alkaline lakes.</title>
        <authorList>
            <person name="Sorokin D.Y."/>
            <person name="Elcheninov A.G."/>
            <person name="Kostrikina N.A."/>
            <person name="Bale N.J."/>
            <person name="Sinninghe Damste J.S."/>
            <person name="Khijniak T.V."/>
            <person name="Kublanov I.V."/>
            <person name="Toshchakov S.V."/>
        </authorList>
    </citation>
    <scope>NUCLEOTIDE SEQUENCE [LARGE SCALE GENOMIC DNA]</scope>
    <source>
        <strain evidence="1 2">AArcht4T</strain>
    </source>
</reference>
<protein>
    <submittedName>
        <fullName evidence="1">Uncharacterized protein</fullName>
    </submittedName>
</protein>
<dbReference type="AlphaFoldDB" id="A0A3N6M0K5"/>
<gene>
    <name evidence="1" type="ORF">EA473_09200</name>
</gene>
<dbReference type="Proteomes" id="UP000282323">
    <property type="component" value="Unassembled WGS sequence"/>
</dbReference>
<comment type="caution">
    <text evidence="1">The sequence shown here is derived from an EMBL/GenBank/DDBJ whole genome shotgun (WGS) entry which is preliminary data.</text>
</comment>
<evidence type="ECO:0000313" key="1">
    <source>
        <dbReference type="EMBL" id="RQG95117.1"/>
    </source>
</evidence>
<accession>A0A3N6M0K5</accession>
<keyword evidence="2" id="KW-1185">Reference proteome</keyword>
<sequence length="71" mass="8237">MLEHETVSSIKAFARGDVRFETNGQVWWYLEMTTIGSEWSRSTAFDQFLSGSASRSSTRVIYEFMIRPVHD</sequence>
<dbReference type="EMBL" id="REGA01000006">
    <property type="protein sequence ID" value="RQG95117.1"/>
    <property type="molecule type" value="Genomic_DNA"/>
</dbReference>
<evidence type="ECO:0000313" key="2">
    <source>
        <dbReference type="Proteomes" id="UP000282323"/>
    </source>
</evidence>
<name>A0A3N6M0K5_NATCH</name>
<proteinExistence type="predicted"/>